<dbReference type="Gramene" id="mRNA:HanXRQr2_Chr03g0087931">
    <property type="protein sequence ID" value="mRNA:HanXRQr2_Chr03g0087931"/>
    <property type="gene ID" value="HanXRQr2_Chr03g0087931"/>
</dbReference>
<keyword evidence="3" id="KW-1185">Reference proteome</keyword>
<accession>A0A251V3E3</accession>
<dbReference type="AlphaFoldDB" id="A0A251V3E3"/>
<dbReference type="Gene3D" id="3.80.10.10">
    <property type="entry name" value="Ribonuclease Inhibitor"/>
    <property type="match status" value="1"/>
</dbReference>
<evidence type="ECO:0000313" key="3">
    <source>
        <dbReference type="Proteomes" id="UP000215914"/>
    </source>
</evidence>
<evidence type="ECO:0000313" key="2">
    <source>
        <dbReference type="EMBL" id="OTG30125.1"/>
    </source>
</evidence>
<name>A0A251V3E3_HELAN</name>
<organism evidence="2 3">
    <name type="scientific">Helianthus annuus</name>
    <name type="common">Common sunflower</name>
    <dbReference type="NCBI Taxonomy" id="4232"/>
    <lineage>
        <taxon>Eukaryota</taxon>
        <taxon>Viridiplantae</taxon>
        <taxon>Streptophyta</taxon>
        <taxon>Embryophyta</taxon>
        <taxon>Tracheophyta</taxon>
        <taxon>Spermatophyta</taxon>
        <taxon>Magnoliopsida</taxon>
        <taxon>eudicotyledons</taxon>
        <taxon>Gunneridae</taxon>
        <taxon>Pentapetalae</taxon>
        <taxon>asterids</taxon>
        <taxon>campanulids</taxon>
        <taxon>Asterales</taxon>
        <taxon>Asteraceae</taxon>
        <taxon>Asteroideae</taxon>
        <taxon>Heliantheae alliance</taxon>
        <taxon>Heliantheae</taxon>
        <taxon>Helianthus</taxon>
    </lineage>
</organism>
<sequence>MTIFLKLHSGWLYVDNMNPMPMLTTLTLESLRLEDKHLNQLNKCFPNLQVLNLLYVTGPTFPKINLLNLKTCHCHWGGYNYNNPSSLTLITPKLITLKIECLTPAEIHVEAPMLSHFHLRYNFSKHAGAFTAKKFENFYLTTLWVDSLYLSSFQNSQSQKQ</sequence>
<protein>
    <submittedName>
        <fullName evidence="1">Leucine-rich repeat domain superfamily</fullName>
    </submittedName>
    <submittedName>
        <fullName evidence="2">Putative leucine-rich repeat domain, L domain-like protein</fullName>
    </submittedName>
</protein>
<dbReference type="InParanoid" id="A0A251V3E3"/>
<reference evidence="1 3" key="1">
    <citation type="journal article" date="2017" name="Nature">
        <title>The sunflower genome provides insights into oil metabolism, flowering and Asterid evolution.</title>
        <authorList>
            <person name="Badouin H."/>
            <person name="Gouzy J."/>
            <person name="Grassa C.J."/>
            <person name="Murat F."/>
            <person name="Staton S.E."/>
            <person name="Cottret L."/>
            <person name="Lelandais-Briere C."/>
            <person name="Owens G.L."/>
            <person name="Carrere S."/>
            <person name="Mayjonade B."/>
            <person name="Legrand L."/>
            <person name="Gill N."/>
            <person name="Kane N.C."/>
            <person name="Bowers J.E."/>
            <person name="Hubner S."/>
            <person name="Bellec A."/>
            <person name="Berard A."/>
            <person name="Berges H."/>
            <person name="Blanchet N."/>
            <person name="Boniface M.C."/>
            <person name="Brunel D."/>
            <person name="Catrice O."/>
            <person name="Chaidir N."/>
            <person name="Claudel C."/>
            <person name="Donnadieu C."/>
            <person name="Faraut T."/>
            <person name="Fievet G."/>
            <person name="Helmstetter N."/>
            <person name="King M."/>
            <person name="Knapp S.J."/>
            <person name="Lai Z."/>
            <person name="Le Paslier M.C."/>
            <person name="Lippi Y."/>
            <person name="Lorenzon L."/>
            <person name="Mandel J.R."/>
            <person name="Marage G."/>
            <person name="Marchand G."/>
            <person name="Marquand E."/>
            <person name="Bret-Mestries E."/>
            <person name="Morien E."/>
            <person name="Nambeesan S."/>
            <person name="Nguyen T."/>
            <person name="Pegot-Espagnet P."/>
            <person name="Pouilly N."/>
            <person name="Raftis F."/>
            <person name="Sallet E."/>
            <person name="Schiex T."/>
            <person name="Thomas J."/>
            <person name="Vandecasteele C."/>
            <person name="Vares D."/>
            <person name="Vear F."/>
            <person name="Vautrin S."/>
            <person name="Crespi M."/>
            <person name="Mangin B."/>
            <person name="Burke J.M."/>
            <person name="Salse J."/>
            <person name="Munos S."/>
            <person name="Vincourt P."/>
            <person name="Rieseberg L.H."/>
            <person name="Langlade N.B."/>
        </authorList>
    </citation>
    <scope>NUCLEOTIDE SEQUENCE [LARGE SCALE GENOMIC DNA]</scope>
    <source>
        <strain evidence="3">cv. SF193</strain>
        <tissue evidence="1">Leaves</tissue>
    </source>
</reference>
<dbReference type="InterPro" id="IPR032675">
    <property type="entry name" value="LRR_dom_sf"/>
</dbReference>
<dbReference type="Proteomes" id="UP000215914">
    <property type="component" value="Chromosome 3"/>
</dbReference>
<dbReference type="EMBL" id="CM007892">
    <property type="protein sequence ID" value="OTG30125.1"/>
    <property type="molecule type" value="Genomic_DNA"/>
</dbReference>
<reference evidence="1" key="3">
    <citation type="submission" date="2020-06" db="EMBL/GenBank/DDBJ databases">
        <title>Helianthus annuus Genome sequencing and assembly Release 2.</title>
        <authorList>
            <person name="Gouzy J."/>
            <person name="Langlade N."/>
            <person name="Munos S."/>
        </authorList>
    </citation>
    <scope>NUCLEOTIDE SEQUENCE</scope>
    <source>
        <tissue evidence="1">Leaves</tissue>
    </source>
</reference>
<dbReference type="EMBL" id="MNCJ02000318">
    <property type="protein sequence ID" value="KAF5812571.1"/>
    <property type="molecule type" value="Genomic_DNA"/>
</dbReference>
<reference evidence="2" key="2">
    <citation type="submission" date="2017-02" db="EMBL/GenBank/DDBJ databases">
        <title>Sunflower complete genome.</title>
        <authorList>
            <person name="Langlade N."/>
            <person name="Munos S."/>
        </authorList>
    </citation>
    <scope>NUCLEOTIDE SEQUENCE [LARGE SCALE GENOMIC DNA]</scope>
    <source>
        <tissue evidence="2">Leaves</tissue>
    </source>
</reference>
<gene>
    <name evidence="2" type="ORF">HannXRQ_Chr03g0061001</name>
    <name evidence="1" type="ORF">HanXRQr2_Chr03g0087931</name>
</gene>
<proteinExistence type="predicted"/>
<evidence type="ECO:0000313" key="1">
    <source>
        <dbReference type="EMBL" id="KAF5812571.1"/>
    </source>
</evidence>